<dbReference type="GO" id="GO:0005759">
    <property type="term" value="C:mitochondrial matrix"/>
    <property type="evidence" value="ECO:0007669"/>
    <property type="project" value="UniProtKB-SubCell"/>
</dbReference>
<dbReference type="Gene3D" id="4.10.320.10">
    <property type="entry name" value="E3-binding domain"/>
    <property type="match status" value="1"/>
</dbReference>
<comment type="caution">
    <text evidence="13">The sequence shown here is derived from an EMBL/GenBank/DDBJ whole genome shotgun (WGS) entry which is preliminary data.</text>
</comment>
<dbReference type="InterPro" id="IPR036625">
    <property type="entry name" value="E3-bd_dom_sf"/>
</dbReference>
<dbReference type="EC" id="2.3.1.-" evidence="9"/>
<dbReference type="AlphaFoldDB" id="A0AAD3DJI4"/>
<dbReference type="PROSITE" id="PS51826">
    <property type="entry name" value="PSBD"/>
    <property type="match status" value="1"/>
</dbReference>
<evidence type="ECO:0000256" key="10">
    <source>
        <dbReference type="SAM" id="MobiDB-lite"/>
    </source>
</evidence>
<proteinExistence type="inferred from homology"/>
<comment type="cofactor">
    <cofactor evidence="1 9">
        <name>(R)-lipoate</name>
        <dbReference type="ChEBI" id="CHEBI:83088"/>
    </cofactor>
</comment>
<dbReference type="GO" id="GO:0031405">
    <property type="term" value="F:lipoic acid binding"/>
    <property type="evidence" value="ECO:0007669"/>
    <property type="project" value="TreeGrafter"/>
</dbReference>
<dbReference type="Gene3D" id="3.30.559.10">
    <property type="entry name" value="Chloramphenicol acetyltransferase-like domain"/>
    <property type="match status" value="1"/>
</dbReference>
<dbReference type="InterPro" id="IPR004167">
    <property type="entry name" value="PSBD"/>
</dbReference>
<feature type="compositionally biased region" description="Low complexity" evidence="10">
    <location>
        <begin position="177"/>
        <end position="190"/>
    </location>
</feature>
<evidence type="ECO:0000256" key="1">
    <source>
        <dbReference type="ARBA" id="ARBA00001938"/>
    </source>
</evidence>
<dbReference type="Pfam" id="PF00198">
    <property type="entry name" value="2-oxoacid_dh"/>
    <property type="match status" value="2"/>
</dbReference>
<keyword evidence="7" id="KW-0496">Mitochondrion</keyword>
<keyword evidence="14" id="KW-1185">Reference proteome</keyword>
<dbReference type="PANTHER" id="PTHR43178">
    <property type="entry name" value="DIHYDROLIPOAMIDE ACETYLTRANSFERASE COMPONENT OF PYRUVATE DEHYDROGENASE COMPLEX"/>
    <property type="match status" value="1"/>
</dbReference>
<protein>
    <recommendedName>
        <fullName evidence="9">Dihydrolipoamide acetyltransferase component of pyruvate dehydrogenase complex</fullName>
        <ecNumber evidence="9">2.3.1.-</ecNumber>
    </recommendedName>
</protein>
<dbReference type="Pfam" id="PF00364">
    <property type="entry name" value="Biotin_lipoyl"/>
    <property type="match status" value="1"/>
</dbReference>
<evidence type="ECO:0000256" key="4">
    <source>
        <dbReference type="ARBA" id="ARBA00022679"/>
    </source>
</evidence>
<feature type="compositionally biased region" description="Low complexity" evidence="10">
    <location>
        <begin position="140"/>
        <end position="160"/>
    </location>
</feature>
<gene>
    <name evidence="13" type="ORF">Agub_g2638</name>
</gene>
<keyword evidence="8 9" id="KW-0012">Acyltransferase</keyword>
<dbReference type="Proteomes" id="UP001054857">
    <property type="component" value="Unassembled WGS sequence"/>
</dbReference>
<dbReference type="Gene3D" id="2.40.50.100">
    <property type="match status" value="1"/>
</dbReference>
<evidence type="ECO:0000256" key="7">
    <source>
        <dbReference type="ARBA" id="ARBA00023128"/>
    </source>
</evidence>
<keyword evidence="6" id="KW-0809">Transit peptide</keyword>
<dbReference type="InterPro" id="IPR003016">
    <property type="entry name" value="2-oxoA_DH_lipoyl-BS"/>
</dbReference>
<dbReference type="PANTHER" id="PTHR43178:SF14">
    <property type="entry name" value="LIPOAMIDE ACYLTRANSFERASE COMPONENT OF BRANCHED-CHAIN ALPHA-KETO ACID DEHYDROGENASE COMPLEX, MITOCHONDRIAL"/>
    <property type="match status" value="1"/>
</dbReference>
<dbReference type="SUPFAM" id="SSF47005">
    <property type="entry name" value="Peripheral subunit-binding domain of 2-oxo acid dehydrogenase complex"/>
    <property type="match status" value="1"/>
</dbReference>
<comment type="similarity">
    <text evidence="3 9">Belongs to the 2-oxoacid dehydrogenase family.</text>
</comment>
<dbReference type="InterPro" id="IPR011053">
    <property type="entry name" value="Single_hybrid_motif"/>
</dbReference>
<dbReference type="EMBL" id="BMAR01000002">
    <property type="protein sequence ID" value="GFR41858.1"/>
    <property type="molecule type" value="Genomic_DNA"/>
</dbReference>
<feature type="region of interest" description="Disordered" evidence="10">
    <location>
        <begin position="177"/>
        <end position="219"/>
    </location>
</feature>
<keyword evidence="4 9" id="KW-0808">Transferase</keyword>
<evidence type="ECO:0000259" key="12">
    <source>
        <dbReference type="PROSITE" id="PS51826"/>
    </source>
</evidence>
<dbReference type="SUPFAM" id="SSF51230">
    <property type="entry name" value="Single hybrid motif"/>
    <property type="match status" value="1"/>
</dbReference>
<evidence type="ECO:0000256" key="6">
    <source>
        <dbReference type="ARBA" id="ARBA00022946"/>
    </source>
</evidence>
<evidence type="ECO:0000313" key="13">
    <source>
        <dbReference type="EMBL" id="GFR41858.1"/>
    </source>
</evidence>
<feature type="compositionally biased region" description="Low complexity" evidence="10">
    <location>
        <begin position="618"/>
        <end position="629"/>
    </location>
</feature>
<dbReference type="PROSITE" id="PS00189">
    <property type="entry name" value="LIPOYL"/>
    <property type="match status" value="1"/>
</dbReference>
<dbReference type="InterPro" id="IPR050743">
    <property type="entry name" value="2-oxoacid_DH_E2_comp"/>
</dbReference>
<dbReference type="Pfam" id="PF02817">
    <property type="entry name" value="E3_binding"/>
    <property type="match status" value="1"/>
</dbReference>
<dbReference type="GO" id="GO:0016407">
    <property type="term" value="F:acetyltransferase activity"/>
    <property type="evidence" value="ECO:0007669"/>
    <property type="project" value="TreeGrafter"/>
</dbReference>
<accession>A0AAD3DJI4</accession>
<dbReference type="InterPro" id="IPR023213">
    <property type="entry name" value="CAT-like_dom_sf"/>
</dbReference>
<dbReference type="PROSITE" id="PS50968">
    <property type="entry name" value="BIOTINYL_LIPOYL"/>
    <property type="match status" value="1"/>
</dbReference>
<dbReference type="FunFam" id="2.40.50.100:FF:000013">
    <property type="entry name" value="Dihydrolipoamide acetyltransferase component of pyruvate dehydrogenase complex"/>
    <property type="match status" value="1"/>
</dbReference>
<evidence type="ECO:0000256" key="9">
    <source>
        <dbReference type="RuleBase" id="RU003423"/>
    </source>
</evidence>
<evidence type="ECO:0000256" key="5">
    <source>
        <dbReference type="ARBA" id="ARBA00022823"/>
    </source>
</evidence>
<evidence type="ECO:0000256" key="3">
    <source>
        <dbReference type="ARBA" id="ARBA00007317"/>
    </source>
</evidence>
<evidence type="ECO:0000256" key="2">
    <source>
        <dbReference type="ARBA" id="ARBA00004305"/>
    </source>
</evidence>
<comment type="subcellular location">
    <subcellularLocation>
        <location evidence="2">Mitochondrion matrix</location>
    </subcellularLocation>
</comment>
<evidence type="ECO:0000259" key="11">
    <source>
        <dbReference type="PROSITE" id="PS50968"/>
    </source>
</evidence>
<feature type="domain" description="Lipoyl-binding" evidence="11">
    <location>
        <begin position="49"/>
        <end position="126"/>
    </location>
</feature>
<evidence type="ECO:0000313" key="14">
    <source>
        <dbReference type="Proteomes" id="UP001054857"/>
    </source>
</evidence>
<dbReference type="InterPro" id="IPR001078">
    <property type="entry name" value="2-oxoacid_DH_actylTfrase"/>
</dbReference>
<name>A0AAD3DJI4_9CHLO</name>
<dbReference type="CDD" id="cd06849">
    <property type="entry name" value="lipoyl_domain"/>
    <property type="match status" value="1"/>
</dbReference>
<feature type="region of interest" description="Disordered" evidence="10">
    <location>
        <begin position="599"/>
        <end position="629"/>
    </location>
</feature>
<organism evidence="13 14">
    <name type="scientific">Astrephomene gubernaculifera</name>
    <dbReference type="NCBI Taxonomy" id="47775"/>
    <lineage>
        <taxon>Eukaryota</taxon>
        <taxon>Viridiplantae</taxon>
        <taxon>Chlorophyta</taxon>
        <taxon>core chlorophytes</taxon>
        <taxon>Chlorophyceae</taxon>
        <taxon>CS clade</taxon>
        <taxon>Chlamydomonadales</taxon>
        <taxon>Astrephomenaceae</taxon>
        <taxon>Astrephomene</taxon>
    </lineage>
</organism>
<dbReference type="SUPFAM" id="SSF52777">
    <property type="entry name" value="CoA-dependent acyltransferases"/>
    <property type="match status" value="2"/>
</dbReference>
<evidence type="ECO:0000256" key="8">
    <source>
        <dbReference type="ARBA" id="ARBA00023315"/>
    </source>
</evidence>
<keyword evidence="5 9" id="KW-0450">Lipoyl</keyword>
<feature type="region of interest" description="Disordered" evidence="10">
    <location>
        <begin position="137"/>
        <end position="160"/>
    </location>
</feature>
<feature type="domain" description="Peripheral subunit-binding (PSBD)" evidence="12">
    <location>
        <begin position="261"/>
        <end position="298"/>
    </location>
</feature>
<dbReference type="InterPro" id="IPR000089">
    <property type="entry name" value="Biotin_lipoyl"/>
</dbReference>
<feature type="compositionally biased region" description="Low complexity" evidence="10">
    <location>
        <begin position="203"/>
        <end position="219"/>
    </location>
</feature>
<reference evidence="13 14" key="1">
    <citation type="journal article" date="2021" name="Sci. Rep.">
        <title>Genome sequencing of the multicellular alga Astrephomene provides insights into convergent evolution of germ-soma differentiation.</title>
        <authorList>
            <person name="Yamashita S."/>
            <person name="Yamamoto K."/>
            <person name="Matsuzaki R."/>
            <person name="Suzuki S."/>
            <person name="Yamaguchi H."/>
            <person name="Hirooka S."/>
            <person name="Minakuchi Y."/>
            <person name="Miyagishima S."/>
            <person name="Kawachi M."/>
            <person name="Toyoda A."/>
            <person name="Nozaki H."/>
        </authorList>
    </citation>
    <scope>NUCLEOTIDE SEQUENCE [LARGE SCALE GENOMIC DNA]</scope>
    <source>
        <strain evidence="13 14">NIES-4017</strain>
    </source>
</reference>
<feature type="region of interest" description="Disordered" evidence="10">
    <location>
        <begin position="301"/>
        <end position="332"/>
    </location>
</feature>
<sequence>MFLLASNLGRRTPQLLRRRLLGGCHSARQSWVFPVAEAGASLNASRFYAKLVSFPLAQTGEGISECELVAWAVKVGDVVSPFEKLCDVQSDKASIEITSRYAGRVVALHHSAGAMVKVGAALVDLEVADEEQVAAEHLMTPSHPGTTKSTTSSTVTASATTSADAAHDAALAGGLAAASSSGSANNSTVGITTGLDRNASDKQPAQPSSSFSSPTAAVAAATPLRPPAAASSPFFEAPAAAPPPPSFQPGGAAAAAAAQVHASPAVRALAREAGVDISAVVGTGPGGRITKPDLLSYIASKQQHQHQRAAGSDWTGQQPHAAAHGGGRPTGHHLPAGLTVEAALAVYQQLNAAGGGAAVSAASPHVSATPTTTTAAAATAAWTGGAAAAAGGVAGGGGGGGGGITAAQEGSQVVPLRGYRRAMVRSMTAASSVPVFHLHEEVRVDRLMGVRAALRDDPRVREQGLRLTVLPLLLKALSAALLQHPQLNASLAPSGTELLLHQHHHIGVAMATPGGLVVPVLRHVQRKSLGVLAAELAALQQLAAAGRLPAEALTGGTVTVSNIGSVGGTYAAPLVTPPESLILALGRVQVLPRYLPPASGAADGRAAGGGGHHHHHQQQQQQQQQYGSQQGWYGGAQQLQLMPPPPPPLPVPVSIMPVSWGADHRLVDGAALAALSNTWRGLVEQPERLMLELV</sequence>